<keyword evidence="3 7" id="KW-0805">Transcription regulation</keyword>
<evidence type="ECO:0000256" key="3">
    <source>
        <dbReference type="ARBA" id="ARBA00023015"/>
    </source>
</evidence>
<evidence type="ECO:0000313" key="10">
    <source>
        <dbReference type="Proteomes" id="UP001642540"/>
    </source>
</evidence>
<dbReference type="Proteomes" id="UP001642540">
    <property type="component" value="Unassembled WGS sequence"/>
</dbReference>
<evidence type="ECO:0000256" key="6">
    <source>
        <dbReference type="ARBA" id="ARBA00023242"/>
    </source>
</evidence>
<feature type="compositionally biased region" description="Acidic residues" evidence="8">
    <location>
        <begin position="310"/>
        <end position="326"/>
    </location>
</feature>
<comment type="function">
    <text evidence="7">TFIIF is a general transcription initiation factor that binds to RNA polymerase II and helps to recruit it to the initiation complex in collaboration with TFIIB. It promotes transcription elongation.</text>
</comment>
<keyword evidence="10" id="KW-1185">Reference proteome</keyword>
<comment type="caution">
    <text evidence="9">The sequence shown here is derived from an EMBL/GenBank/DDBJ whole genome shotgun (WGS) entry which is preliminary data.</text>
</comment>
<organism evidence="9 10">
    <name type="scientific">Orchesella dallaii</name>
    <dbReference type="NCBI Taxonomy" id="48710"/>
    <lineage>
        <taxon>Eukaryota</taxon>
        <taxon>Metazoa</taxon>
        <taxon>Ecdysozoa</taxon>
        <taxon>Arthropoda</taxon>
        <taxon>Hexapoda</taxon>
        <taxon>Collembola</taxon>
        <taxon>Entomobryomorpha</taxon>
        <taxon>Entomobryoidea</taxon>
        <taxon>Orchesellidae</taxon>
        <taxon>Orchesellinae</taxon>
        <taxon>Orchesella</taxon>
    </lineage>
</organism>
<reference evidence="9 10" key="1">
    <citation type="submission" date="2024-08" db="EMBL/GenBank/DDBJ databases">
        <authorList>
            <person name="Cucini C."/>
            <person name="Frati F."/>
        </authorList>
    </citation>
    <scope>NUCLEOTIDE SEQUENCE [LARGE SCALE GENOMIC DNA]</scope>
</reference>
<evidence type="ECO:0000256" key="8">
    <source>
        <dbReference type="SAM" id="MobiDB-lite"/>
    </source>
</evidence>
<comment type="similarity">
    <text evidence="2 7">Belongs to the TFIIF alpha subunit family.</text>
</comment>
<evidence type="ECO:0000313" key="9">
    <source>
        <dbReference type="EMBL" id="CAL8123453.1"/>
    </source>
</evidence>
<protein>
    <recommendedName>
        <fullName evidence="7">Transcription initiation factor IIF subunit alpha</fullName>
    </recommendedName>
</protein>
<dbReference type="EMBL" id="CAXLJM020000068">
    <property type="protein sequence ID" value="CAL8123453.1"/>
    <property type="molecule type" value="Genomic_DNA"/>
</dbReference>
<dbReference type="PANTHER" id="PTHR13011:SF0">
    <property type="entry name" value="GENERAL TRANSCRIPTION FACTOR IIF SUBUNIT 1"/>
    <property type="match status" value="1"/>
</dbReference>
<feature type="compositionally biased region" description="Basic and acidic residues" evidence="8">
    <location>
        <begin position="231"/>
        <end position="247"/>
    </location>
</feature>
<evidence type="ECO:0000256" key="5">
    <source>
        <dbReference type="ARBA" id="ARBA00023163"/>
    </source>
</evidence>
<feature type="region of interest" description="Disordered" evidence="8">
    <location>
        <begin position="231"/>
        <end position="344"/>
    </location>
</feature>
<keyword evidence="6 7" id="KW-0539">Nucleus</keyword>
<feature type="compositionally biased region" description="Acidic residues" evidence="8">
    <location>
        <begin position="334"/>
        <end position="344"/>
    </location>
</feature>
<name>A0ABP1R922_9HEXA</name>
<proteinExistence type="inferred from homology"/>
<dbReference type="Pfam" id="PF05793">
    <property type="entry name" value="TFIIF_alpha"/>
    <property type="match status" value="1"/>
</dbReference>
<feature type="region of interest" description="Disordered" evidence="8">
    <location>
        <begin position="1"/>
        <end position="47"/>
    </location>
</feature>
<feature type="compositionally biased region" description="Basic and acidic residues" evidence="8">
    <location>
        <begin position="259"/>
        <end position="271"/>
    </location>
</feature>
<feature type="compositionally biased region" description="Polar residues" evidence="8">
    <location>
        <begin position="1"/>
        <end position="10"/>
    </location>
</feature>
<feature type="region of interest" description="Disordered" evidence="8">
    <location>
        <begin position="103"/>
        <end position="135"/>
    </location>
</feature>
<comment type="subcellular location">
    <subcellularLocation>
        <location evidence="1 7">Nucleus</location>
    </subcellularLocation>
</comment>
<dbReference type="InterPro" id="IPR011039">
    <property type="entry name" value="TFIIF_interaction"/>
</dbReference>
<sequence length="344" mass="38260">MTSPSSSAKNARSFPEDNGVTGSNEDVTVDNTTTQLPTNADVATTDPESNLIGQYSIKVTGANGGATLPVSIMRFIGSGVDPGEWKGCKMIRDIKRPPKVIETAGINPAEGGGSEFRSEAREKAEQRKREKYRKKPVVRKDQPWLMKLTEVDKKKKRFRGTKVGGLTDHSAYYVLILCGGGVQAIPVTSMFDFKSIERYNNLTAEEAEEKFLKRHQTYNYFSIMTRKRLRNEESNEKDNFKGVDAKKGKYLGSGGPDRVNSEQEGAHKWSDSSDEEDDKKNARTKKNGVTDEDDGSEREVDYMSSSSESSSDDNEERESKEEDDEGPSQLLESSESESDEKSDD</sequence>
<gene>
    <name evidence="9" type="ORF">ODALV1_LOCUS20204</name>
</gene>
<accession>A0ABP1R922</accession>
<keyword evidence="5 7" id="KW-0804">Transcription</keyword>
<feature type="compositionally biased region" description="Basic and acidic residues" evidence="8">
    <location>
        <begin position="116"/>
        <end position="128"/>
    </location>
</feature>
<dbReference type="InterPro" id="IPR008851">
    <property type="entry name" value="TFIIF-alpha"/>
</dbReference>
<evidence type="ECO:0000256" key="4">
    <source>
        <dbReference type="ARBA" id="ARBA00023125"/>
    </source>
</evidence>
<dbReference type="SUPFAM" id="SSF50916">
    <property type="entry name" value="Rap30/74 interaction domains"/>
    <property type="match status" value="1"/>
</dbReference>
<evidence type="ECO:0000256" key="7">
    <source>
        <dbReference type="RuleBase" id="RU366044"/>
    </source>
</evidence>
<dbReference type="PANTHER" id="PTHR13011">
    <property type="entry name" value="TFIIF-ALPHA"/>
    <property type="match status" value="1"/>
</dbReference>
<feature type="compositionally biased region" description="Polar residues" evidence="8">
    <location>
        <begin position="20"/>
        <end position="47"/>
    </location>
</feature>
<evidence type="ECO:0000256" key="1">
    <source>
        <dbReference type="ARBA" id="ARBA00004123"/>
    </source>
</evidence>
<evidence type="ECO:0000256" key="2">
    <source>
        <dbReference type="ARBA" id="ARBA00005249"/>
    </source>
</evidence>
<keyword evidence="4 7" id="KW-0238">DNA-binding</keyword>